<reference evidence="2" key="1">
    <citation type="submission" date="2018-05" db="EMBL/GenBank/DDBJ databases">
        <authorList>
            <person name="Lanie J.A."/>
            <person name="Ng W.-L."/>
            <person name="Kazmierczak K.M."/>
            <person name="Andrzejewski T.M."/>
            <person name="Davidsen T.M."/>
            <person name="Wayne K.J."/>
            <person name="Tettelin H."/>
            <person name="Glass J.I."/>
            <person name="Rusch D."/>
            <person name="Podicherti R."/>
            <person name="Tsui H.-C.T."/>
            <person name="Winkler M.E."/>
        </authorList>
    </citation>
    <scope>NUCLEOTIDE SEQUENCE</scope>
</reference>
<dbReference type="GO" id="GO:0046464">
    <property type="term" value="P:acylglycerol catabolic process"/>
    <property type="evidence" value="ECO:0007669"/>
    <property type="project" value="TreeGrafter"/>
</dbReference>
<gene>
    <name evidence="2" type="ORF">METZ01_LOCUS505823</name>
</gene>
<feature type="non-terminal residue" evidence="2">
    <location>
        <position position="202"/>
    </location>
</feature>
<dbReference type="InterPro" id="IPR000073">
    <property type="entry name" value="AB_hydrolase_1"/>
</dbReference>
<protein>
    <recommendedName>
        <fullName evidence="1">AB hydrolase-1 domain-containing protein</fullName>
    </recommendedName>
</protein>
<dbReference type="InterPro" id="IPR029058">
    <property type="entry name" value="AB_hydrolase_fold"/>
</dbReference>
<dbReference type="InterPro" id="IPR050266">
    <property type="entry name" value="AB_hydrolase_sf"/>
</dbReference>
<organism evidence="2">
    <name type="scientific">marine metagenome</name>
    <dbReference type="NCBI Taxonomy" id="408172"/>
    <lineage>
        <taxon>unclassified sequences</taxon>
        <taxon>metagenomes</taxon>
        <taxon>ecological metagenomes</taxon>
    </lineage>
</organism>
<proteinExistence type="predicted"/>
<dbReference type="Gene3D" id="3.40.50.1820">
    <property type="entry name" value="alpha/beta hydrolase"/>
    <property type="match status" value="1"/>
</dbReference>
<evidence type="ECO:0000313" key="2">
    <source>
        <dbReference type="EMBL" id="SVE52969.1"/>
    </source>
</evidence>
<dbReference type="GO" id="GO:0016020">
    <property type="term" value="C:membrane"/>
    <property type="evidence" value="ECO:0007669"/>
    <property type="project" value="TreeGrafter"/>
</dbReference>
<accession>A0A383E8L7</accession>
<dbReference type="EMBL" id="UINC01223676">
    <property type="protein sequence ID" value="SVE52969.1"/>
    <property type="molecule type" value="Genomic_DNA"/>
</dbReference>
<dbReference type="GO" id="GO:0047372">
    <property type="term" value="F:monoacylglycerol lipase activity"/>
    <property type="evidence" value="ECO:0007669"/>
    <property type="project" value="TreeGrafter"/>
</dbReference>
<feature type="domain" description="AB hydrolase-1" evidence="1">
    <location>
        <begin position="46"/>
        <end position="194"/>
    </location>
</feature>
<name>A0A383E8L7_9ZZZZ</name>
<sequence>MTESIKTGGQGSSRYWVDGLYPVNVVEIKGQVFSYRKGGLPRNQKPVMVLLHGIGSGSGSWAHTLAHFEDEYYVIAWDAPGYNLSTNLSPRNPGALGYARALDKFLNALGISPSIVVGHSLGALVAGAYVANVNPALPILVLADPANGYGNMSPEVQSEKLAARLRMVRELGPDGMAEKRSAHLLSSSPGQEAMELVKWNMK</sequence>
<dbReference type="AlphaFoldDB" id="A0A383E8L7"/>
<evidence type="ECO:0000259" key="1">
    <source>
        <dbReference type="Pfam" id="PF00561"/>
    </source>
</evidence>
<dbReference type="SUPFAM" id="SSF53474">
    <property type="entry name" value="alpha/beta-Hydrolases"/>
    <property type="match status" value="1"/>
</dbReference>
<dbReference type="Pfam" id="PF00561">
    <property type="entry name" value="Abhydrolase_1"/>
    <property type="match status" value="1"/>
</dbReference>
<dbReference type="PANTHER" id="PTHR43798">
    <property type="entry name" value="MONOACYLGLYCEROL LIPASE"/>
    <property type="match status" value="1"/>
</dbReference>
<dbReference type="PANTHER" id="PTHR43798:SF5">
    <property type="entry name" value="MONOACYLGLYCEROL LIPASE ABHD6"/>
    <property type="match status" value="1"/>
</dbReference>